<sequence length="222" mass="24569">MQEIELWYECIGQYLAPESDPASSTKAGVMTRMTKGVGQHTLGAGIDAYYIASKRKSFLIGKIEMPNLPGLEFVPSEDVSGEKYIAQWLVNHAPEDEPWMIGVIGNASPNASMKVSHPLALCCFCEASSGFDFDLGIVRQAVAIIGELDWKKDIATALHTFQSRQLASSIGDEAKMERENKKLQKAFEKTPELKPALLALCRLPLKVGSGEYEVLSWYNRVR</sequence>
<dbReference type="EMBL" id="FNTJ01000003">
    <property type="protein sequence ID" value="SED27779.1"/>
    <property type="molecule type" value="Genomic_DNA"/>
</dbReference>
<gene>
    <name evidence="1" type="ORF">SAMN05216178_6584</name>
</gene>
<evidence type="ECO:0000313" key="1">
    <source>
        <dbReference type="EMBL" id="SED27779.1"/>
    </source>
</evidence>
<reference evidence="2" key="1">
    <citation type="submission" date="2016-10" db="EMBL/GenBank/DDBJ databases">
        <authorList>
            <person name="Varghese N."/>
            <person name="Submissions S."/>
        </authorList>
    </citation>
    <scope>NUCLEOTIDE SEQUENCE [LARGE SCALE GENOMIC DNA]</scope>
    <source>
        <strain evidence="2">DSM 9751</strain>
    </source>
</reference>
<organism evidence="1 2">
    <name type="scientific">Pseudomonas saponiphila</name>
    <dbReference type="NCBI Taxonomy" id="556534"/>
    <lineage>
        <taxon>Bacteria</taxon>
        <taxon>Pseudomonadati</taxon>
        <taxon>Pseudomonadota</taxon>
        <taxon>Gammaproteobacteria</taxon>
        <taxon>Pseudomonadales</taxon>
        <taxon>Pseudomonadaceae</taxon>
        <taxon>Pseudomonas</taxon>
    </lineage>
</organism>
<dbReference type="AlphaFoldDB" id="A0A1H4ZC87"/>
<protein>
    <submittedName>
        <fullName evidence="1">Uncharacterized protein</fullName>
    </submittedName>
</protein>
<proteinExistence type="predicted"/>
<evidence type="ECO:0000313" key="2">
    <source>
        <dbReference type="Proteomes" id="UP000198982"/>
    </source>
</evidence>
<name>A0A1H4ZC87_9PSED</name>
<accession>A0A1H4ZC87</accession>
<dbReference type="Proteomes" id="UP000198982">
    <property type="component" value="Unassembled WGS sequence"/>
</dbReference>
<keyword evidence="2" id="KW-1185">Reference proteome</keyword>
<dbReference type="RefSeq" id="WP_092320628.1">
    <property type="nucleotide sequence ID" value="NZ_FNTJ01000003.1"/>
</dbReference>